<accession>A0A915L698</accession>
<organism evidence="2 3">
    <name type="scientific">Romanomermis culicivorax</name>
    <name type="common">Nematode worm</name>
    <dbReference type="NCBI Taxonomy" id="13658"/>
    <lineage>
        <taxon>Eukaryota</taxon>
        <taxon>Metazoa</taxon>
        <taxon>Ecdysozoa</taxon>
        <taxon>Nematoda</taxon>
        <taxon>Enoplea</taxon>
        <taxon>Dorylaimia</taxon>
        <taxon>Mermithida</taxon>
        <taxon>Mermithoidea</taxon>
        <taxon>Mermithidae</taxon>
        <taxon>Romanomermis</taxon>
    </lineage>
</organism>
<protein>
    <submittedName>
        <fullName evidence="3">Uncharacterized protein</fullName>
    </submittedName>
</protein>
<keyword evidence="2" id="KW-1185">Reference proteome</keyword>
<reference evidence="3" key="1">
    <citation type="submission" date="2022-11" db="UniProtKB">
        <authorList>
            <consortium name="WormBaseParasite"/>
        </authorList>
    </citation>
    <scope>IDENTIFICATION</scope>
</reference>
<sequence length="69" mass="6937">MASYAGALQYIGTDGVTTRVAEPRASLVVLALGGLTLCTALKSAQTTPTTTPAPLCNTEDPFGIPGDGL</sequence>
<evidence type="ECO:0000256" key="1">
    <source>
        <dbReference type="SAM" id="MobiDB-lite"/>
    </source>
</evidence>
<dbReference type="AlphaFoldDB" id="A0A915L698"/>
<proteinExistence type="predicted"/>
<evidence type="ECO:0000313" key="2">
    <source>
        <dbReference type="Proteomes" id="UP000887565"/>
    </source>
</evidence>
<evidence type="ECO:0000313" key="3">
    <source>
        <dbReference type="WBParaSite" id="nRc.2.0.1.t46544-RA"/>
    </source>
</evidence>
<feature type="region of interest" description="Disordered" evidence="1">
    <location>
        <begin position="46"/>
        <end position="69"/>
    </location>
</feature>
<dbReference type="Proteomes" id="UP000887565">
    <property type="component" value="Unplaced"/>
</dbReference>
<name>A0A915L698_ROMCU</name>
<dbReference type="WBParaSite" id="nRc.2.0.1.t46544-RA">
    <property type="protein sequence ID" value="nRc.2.0.1.t46544-RA"/>
    <property type="gene ID" value="nRc.2.0.1.g46544"/>
</dbReference>